<dbReference type="STRING" id="1884261.A0A5C3QT71"/>
<keyword evidence="2" id="KW-1185">Reference proteome</keyword>
<evidence type="ECO:0000313" key="1">
    <source>
        <dbReference type="EMBL" id="TFL04050.1"/>
    </source>
</evidence>
<evidence type="ECO:0000313" key="2">
    <source>
        <dbReference type="Proteomes" id="UP000305067"/>
    </source>
</evidence>
<reference evidence="1 2" key="1">
    <citation type="journal article" date="2019" name="Nat. Ecol. Evol.">
        <title>Megaphylogeny resolves global patterns of mushroom evolution.</title>
        <authorList>
            <person name="Varga T."/>
            <person name="Krizsan K."/>
            <person name="Foldi C."/>
            <person name="Dima B."/>
            <person name="Sanchez-Garcia M."/>
            <person name="Sanchez-Ramirez S."/>
            <person name="Szollosi G.J."/>
            <person name="Szarkandi J.G."/>
            <person name="Papp V."/>
            <person name="Albert L."/>
            <person name="Andreopoulos W."/>
            <person name="Angelini C."/>
            <person name="Antonin V."/>
            <person name="Barry K.W."/>
            <person name="Bougher N.L."/>
            <person name="Buchanan P."/>
            <person name="Buyck B."/>
            <person name="Bense V."/>
            <person name="Catcheside P."/>
            <person name="Chovatia M."/>
            <person name="Cooper J."/>
            <person name="Damon W."/>
            <person name="Desjardin D."/>
            <person name="Finy P."/>
            <person name="Geml J."/>
            <person name="Haridas S."/>
            <person name="Hughes K."/>
            <person name="Justo A."/>
            <person name="Karasinski D."/>
            <person name="Kautmanova I."/>
            <person name="Kiss B."/>
            <person name="Kocsube S."/>
            <person name="Kotiranta H."/>
            <person name="LaButti K.M."/>
            <person name="Lechner B.E."/>
            <person name="Liimatainen K."/>
            <person name="Lipzen A."/>
            <person name="Lukacs Z."/>
            <person name="Mihaltcheva S."/>
            <person name="Morgado L.N."/>
            <person name="Niskanen T."/>
            <person name="Noordeloos M.E."/>
            <person name="Ohm R.A."/>
            <person name="Ortiz-Santana B."/>
            <person name="Ovrebo C."/>
            <person name="Racz N."/>
            <person name="Riley R."/>
            <person name="Savchenko A."/>
            <person name="Shiryaev A."/>
            <person name="Soop K."/>
            <person name="Spirin V."/>
            <person name="Szebenyi C."/>
            <person name="Tomsovsky M."/>
            <person name="Tulloss R.E."/>
            <person name="Uehling J."/>
            <person name="Grigoriev I.V."/>
            <person name="Vagvolgyi C."/>
            <person name="Papp T."/>
            <person name="Martin F.M."/>
            <person name="Miettinen O."/>
            <person name="Hibbett D.S."/>
            <person name="Nagy L.G."/>
        </authorList>
    </citation>
    <scope>NUCLEOTIDE SEQUENCE [LARGE SCALE GENOMIC DNA]</scope>
    <source>
        <strain evidence="1 2">CBS 309.79</strain>
    </source>
</reference>
<dbReference type="OrthoDB" id="2423701at2759"/>
<dbReference type="Proteomes" id="UP000305067">
    <property type="component" value="Unassembled WGS sequence"/>
</dbReference>
<protein>
    <submittedName>
        <fullName evidence="1">Uncharacterized protein</fullName>
    </submittedName>
</protein>
<dbReference type="EMBL" id="ML178819">
    <property type="protein sequence ID" value="TFL04050.1"/>
    <property type="molecule type" value="Genomic_DNA"/>
</dbReference>
<dbReference type="AlphaFoldDB" id="A0A5C3QT71"/>
<accession>A0A5C3QT71</accession>
<proteinExistence type="predicted"/>
<sequence length="324" mass="36125">MVDGLLIDKRVFHVGDQSFLKKWTAQTKFEGLHMNAMDLIVLGPEDLVKKANTLLSSGEFERRREAVEWVLCAWILRGYIEGGFSGRPQLTAEALGNTLKVLEWGRTNLTEIHEGSLFNATSVWPVRAMYLEAYMSCYAASRGRPESVNFPLDLLLKESGQLIREVKAAYPDWTPGSPDLTTPSVIHSFAQALSMQGYYYAQLGEIAPDKSSSQNNFLLASQSYKRAARVYNPDDEEHSWFLHCALSNGAHSGRMTYEAALIILEEIRVSVPKMLRIWANTPLSQGGRDGVLSKAMAMESRLAEKIGKGVISKDGVLSIRDFDT</sequence>
<name>A0A5C3QT71_9AGAR</name>
<organism evidence="1 2">
    <name type="scientific">Pterulicium gracile</name>
    <dbReference type="NCBI Taxonomy" id="1884261"/>
    <lineage>
        <taxon>Eukaryota</taxon>
        <taxon>Fungi</taxon>
        <taxon>Dikarya</taxon>
        <taxon>Basidiomycota</taxon>
        <taxon>Agaricomycotina</taxon>
        <taxon>Agaricomycetes</taxon>
        <taxon>Agaricomycetidae</taxon>
        <taxon>Agaricales</taxon>
        <taxon>Pleurotineae</taxon>
        <taxon>Pterulaceae</taxon>
        <taxon>Pterulicium</taxon>
    </lineage>
</organism>
<gene>
    <name evidence="1" type="ORF">BDV98DRAFT_358555</name>
</gene>